<gene>
    <name evidence="4" type="ORF">DFP97_101291</name>
</gene>
<dbReference type="RefSeq" id="WP_114378181.1">
    <property type="nucleotide sequence ID" value="NZ_QPJD01000001.1"/>
</dbReference>
<evidence type="ECO:0000259" key="3">
    <source>
        <dbReference type="Pfam" id="PF00754"/>
    </source>
</evidence>
<reference evidence="4 5" key="1">
    <citation type="submission" date="2018-07" db="EMBL/GenBank/DDBJ databases">
        <title>Genomic Encyclopedia of Type Strains, Phase III (KMG-III): the genomes of soil and plant-associated and newly described type strains.</title>
        <authorList>
            <person name="Whitman W."/>
        </authorList>
    </citation>
    <scope>NUCLEOTIDE SEQUENCE [LARGE SCALE GENOMIC DNA]</scope>
    <source>
        <strain evidence="4 5">CECT 7506</strain>
    </source>
</reference>
<dbReference type="NCBIfam" id="NF047446">
    <property type="entry name" value="barrel_OmpL47"/>
    <property type="match status" value="2"/>
</dbReference>
<evidence type="ECO:0000256" key="2">
    <source>
        <dbReference type="SAM" id="SignalP"/>
    </source>
</evidence>
<dbReference type="Gene3D" id="2.60.120.260">
    <property type="entry name" value="Galactose-binding domain-like"/>
    <property type="match status" value="4"/>
</dbReference>
<dbReference type="InterPro" id="IPR008929">
    <property type="entry name" value="Chondroitin_lyas"/>
</dbReference>
<dbReference type="Gene3D" id="3.30.1920.20">
    <property type="match status" value="2"/>
</dbReference>
<keyword evidence="4" id="KW-0456">Lyase</keyword>
<dbReference type="Gene3D" id="1.50.10.100">
    <property type="entry name" value="Chondroitin AC/alginate lyase"/>
    <property type="match status" value="1"/>
</dbReference>
<dbReference type="SUPFAM" id="SSF48230">
    <property type="entry name" value="Chondroitin AC/alginate lyase"/>
    <property type="match status" value="1"/>
</dbReference>
<sequence length="2081" mass="225396">MTFLKGLNFGKRFNKRFLSIVVSISLLATFLPFSPGVSAADQSFFTDYQPTVNEVIDASGFKHPGVGLTKDILENMRTQVRAQKEPWNTYFNQMITSSTAAKNVGSSNQGSEPTKPGSDAFNSQGFNQRFIQDGLKAYTQAILYYVTGDEVYRSNAMRIIRIWSHMDPAKYAYFNDAHIHTGIPLNRMVTAAEILRYTSTQTPELVWTDQDTTDFTNNLINPVIETFQHTNYRFMNQHLYPLIGAMSGYIFTGNTERYAEGVEWFTVNKTAVDQGQNGAIKQLFRLVDTNIVTGEPVNPPVVQHVEMGRDQAHGAGDVTNMEILSRLLMAQGTKVDPVEGTISTAPNAVGPYEFLDNRILKAADFFARYMIGYDTPWIPVAAHTDINGAPTIIYKHLAGGYRGRIGGNVYDLYYYYKYTAGINMETVAPYFTEMFNKRLPFHWESPDAGADYWLYIPQAAEAEGAQHLPKPITNPDLREIEDRYTKLDSNSATQQEGDTAFVRITATEGGSKIAYVGAGTGERTVAFKIRTNGVAKMEAFGDTITLPDTKGQWRYISYAFNNFQGFGDLVYFTVKGAGTVVDMDHVNVKAGVQLTPPVFTAGSADLNLFTYVGSEAAINYDFSATDAGATDVVSYQADLLPAGAVFNETTGAFSWTPTQAGTYSFVVSASDGTTITTRDVTIVVANDRQSAVNAVIAPYQADTLYISSTLEHYQNVHADVMNQIASATDDVFYQKLFELNSAVQGLQKLTPLINDGSVNYTNMFVSSTFGNGSPSLLDGTNDSFVCFCVAQDRTHHMDFGPSYKISANAFELQVRASFPERIGGVAIFGSNDKETWTRLTPGLTTVTEEMQRLEVQDDLENQRFRFLKIQMIQPSSTMLEIAEFRIFGQRFETVNKLESVSIGSEQSLKNRIIPGDTIKLSFKSTEQIQDVAATIQGQAATISTVDNLNWTATLVVDPSVQTGTVKFKLNYKTAAGVAAAETIFTTDGSTIFISDQTGYVSNLLEIANLSDSSGRNPADLLATASTLFDSNLGTFTDFRLNGSGYGGYLTFDFKEGGEARLSKVEVIGRQDGFSGRINGTVVQGSNDNVTWTTISNAAWNTAEWQTLTINGTNPYRYIRITNGNQWFGNMSELRLYGDVQIKSKLDSVSISSAQSIQKRIIKGNTVKVAFKSTEMINNVNVNIHGQAATVSTADNINWTAEAVMGNSVSSGPVNFSINYKTAAGIDGPEKTTTTDNSSLYIADETGLISNVLGITTLSDSSGRNPADLLATAGNLFDSNAGTITDFRVNGSGYGGYLTFDFKEGNLVTLSKAEVLARQDSNYTRISGVVVQGSSDNTNWTTISTAAGKSMDWQTLSISGTVPYRYIRIYNANQWFGNMSELRLYGAVEATNKIETASISSAQSLKTRIVPGNTVKLSFKAKEAINNVQVKIQGQDATVSSADNINWTAEATLNQGVAVGNVTFAVNYKTLSGVDGYPAKSTTDGSKLYIVDESDLISNVTSIANLIDSTSGRTAATTLSITNSLFDGNLGSITDYRLNGTGSGSYITFDFKQGNQATLSSVELIGRQESNLLGRIKNTVIQGSNDNTTWTDLTTAAVASGDWQSLPVSSKVPYRYIRVWNWSAWFGNMAELRLHGVVKAADVTSPVTTDNAPQGWVNQDTTVSFNAADESSGVAATYYKVDGGAQQTGNMVTLTTEGTHTLVYWSVDWAGNVEQQHTVVVNIDKTIEGATFAADITGPTNQDVTVTISYPVDAVVKEYKVGDSGAWTAYTAPVVVSTNGTVYARSTDAAGNVAIVTSYTLSNIDKTAPADPALSADTIVPTNQDVTVTISYPEDAAVKEYKVGDSGAWTAYTAPVVVSANDTVYARSTDDAGNVSNVSSYAVSNIDKIAPVTAATLNPAAPNGSNGWYTSDVTVSLSVYDLSGVAITEYQVNNGSWIAYTDSIPAFGDGVYTVNFRSTDLVGNVEQIKTVEFKVDKTAPELYVQLDQTTIWPGNHKMVTVNAVLNSNDNGSGVESVVLTSITSDQPDSGLGDIEADFGTADTSFSLRAEKARIYTITYTVTDKAGNKTVVSVNVTVPHDLA</sequence>
<dbReference type="Pfam" id="PF00754">
    <property type="entry name" value="F5_F8_type_C"/>
    <property type="match status" value="3"/>
</dbReference>
<dbReference type="GO" id="GO:0016829">
    <property type="term" value="F:lyase activity"/>
    <property type="evidence" value="ECO:0007669"/>
    <property type="project" value="UniProtKB-KW"/>
</dbReference>
<feature type="compositionally biased region" description="Polar residues" evidence="1">
    <location>
        <begin position="102"/>
        <end position="112"/>
    </location>
</feature>
<dbReference type="InterPro" id="IPR008979">
    <property type="entry name" value="Galactose-bd-like_sf"/>
</dbReference>
<organism evidence="4 5">
    <name type="scientific">Paenibacillus prosopidis</name>
    <dbReference type="NCBI Taxonomy" id="630520"/>
    <lineage>
        <taxon>Bacteria</taxon>
        <taxon>Bacillati</taxon>
        <taxon>Bacillota</taxon>
        <taxon>Bacilli</taxon>
        <taxon>Bacillales</taxon>
        <taxon>Paenibacillaceae</taxon>
        <taxon>Paenibacillus</taxon>
    </lineage>
</organism>
<keyword evidence="5" id="KW-1185">Reference proteome</keyword>
<dbReference type="Proteomes" id="UP000252415">
    <property type="component" value="Unassembled WGS sequence"/>
</dbReference>
<accession>A0A368W8J4</accession>
<name>A0A368W8J4_9BACL</name>
<protein>
    <submittedName>
        <fullName evidence="4">Alginate lyase</fullName>
    </submittedName>
</protein>
<dbReference type="InterPro" id="IPR058094">
    <property type="entry name" value="Ig-like_OmpL47-like"/>
</dbReference>
<feature type="chain" id="PRO_5016835317" evidence="2">
    <location>
        <begin position="40"/>
        <end position="2081"/>
    </location>
</feature>
<feature type="domain" description="F5/8 type C" evidence="3">
    <location>
        <begin position="1023"/>
        <end position="1124"/>
    </location>
</feature>
<evidence type="ECO:0000313" key="4">
    <source>
        <dbReference type="EMBL" id="RCW51945.1"/>
    </source>
</evidence>
<dbReference type="InterPro" id="IPR015919">
    <property type="entry name" value="Cadherin-like_sf"/>
</dbReference>
<comment type="caution">
    <text evidence="4">The sequence shown here is derived from an EMBL/GenBank/DDBJ whole genome shotgun (WGS) entry which is preliminary data.</text>
</comment>
<feature type="region of interest" description="Disordered" evidence="1">
    <location>
        <begin position="102"/>
        <end position="123"/>
    </location>
</feature>
<dbReference type="Gene3D" id="2.60.40.10">
    <property type="entry name" value="Immunoglobulins"/>
    <property type="match status" value="1"/>
</dbReference>
<dbReference type="OrthoDB" id="99456at2"/>
<dbReference type="InterPro" id="IPR000421">
    <property type="entry name" value="FA58C"/>
</dbReference>
<dbReference type="Pfam" id="PF05345">
    <property type="entry name" value="He_PIG"/>
    <property type="match status" value="1"/>
</dbReference>
<feature type="signal peptide" evidence="2">
    <location>
        <begin position="1"/>
        <end position="39"/>
    </location>
</feature>
<dbReference type="GO" id="GO:0005509">
    <property type="term" value="F:calcium ion binding"/>
    <property type="evidence" value="ECO:0007669"/>
    <property type="project" value="InterPro"/>
</dbReference>
<evidence type="ECO:0000256" key="1">
    <source>
        <dbReference type="SAM" id="MobiDB-lite"/>
    </source>
</evidence>
<dbReference type="SUPFAM" id="SSF49313">
    <property type="entry name" value="Cadherin-like"/>
    <property type="match status" value="1"/>
</dbReference>
<dbReference type="SUPFAM" id="SSF49785">
    <property type="entry name" value="Galactose-binding domain-like"/>
    <property type="match status" value="4"/>
</dbReference>
<evidence type="ECO:0000313" key="5">
    <source>
        <dbReference type="Proteomes" id="UP000252415"/>
    </source>
</evidence>
<dbReference type="InterPro" id="IPR013783">
    <property type="entry name" value="Ig-like_fold"/>
</dbReference>
<keyword evidence="2" id="KW-0732">Signal</keyword>
<dbReference type="EMBL" id="QPJD01000001">
    <property type="protein sequence ID" value="RCW51945.1"/>
    <property type="molecule type" value="Genomic_DNA"/>
</dbReference>
<feature type="domain" description="F5/8 type C" evidence="3">
    <location>
        <begin position="1271"/>
        <end position="1377"/>
    </location>
</feature>
<proteinExistence type="predicted"/>
<feature type="domain" description="F5/8 type C" evidence="3">
    <location>
        <begin position="1522"/>
        <end position="1630"/>
    </location>
</feature>
<dbReference type="GO" id="GO:0016020">
    <property type="term" value="C:membrane"/>
    <property type="evidence" value="ECO:0007669"/>
    <property type="project" value="InterPro"/>
</dbReference>